<keyword evidence="4" id="KW-1185">Reference proteome</keyword>
<accession>A0A9P4H0U1</accession>
<feature type="domain" description="Alpha/beta hydrolase fold-3" evidence="2">
    <location>
        <begin position="35"/>
        <end position="128"/>
    </location>
</feature>
<sequence length="306" mass="33371">SSSTFTWKTDPEAGAIPAYVYFSPSPSEAPRPIALMFHAGGFVLGSSAMVPQSQISGLVERGFVVVVPEYRLCPQVSLYEGPMEDAKDVLTWCRDELPTLLAEKNVILDTAKIVAMGHSAGGQLALITGTQPHPPVAIVDFYGGKYYTDEQWSKPLPAFAQMPDLSQDFTAKVFDGPGTITSAPMFVASKPNLSDPRCAWYIQQIKNGTSMSSIVPDGDYARVDATFSFSPKFPPTYFLHGKPDIFVGYELSVRAHEALKKVGVETELVLPEDVGHAFDLQLSGEEGEELFGKYVMPALDWLKAHV</sequence>
<dbReference type="Gene3D" id="3.40.50.1820">
    <property type="entry name" value="alpha/beta hydrolase"/>
    <property type="match status" value="1"/>
</dbReference>
<reference evidence="3" key="1">
    <citation type="journal article" date="2020" name="Stud. Mycol.">
        <title>101 Dothideomycetes genomes: a test case for predicting lifestyles and emergence of pathogens.</title>
        <authorList>
            <person name="Haridas S."/>
            <person name="Albert R."/>
            <person name="Binder M."/>
            <person name="Bloem J."/>
            <person name="Labutti K."/>
            <person name="Salamov A."/>
            <person name="Andreopoulos B."/>
            <person name="Baker S."/>
            <person name="Barry K."/>
            <person name="Bills G."/>
            <person name="Bluhm B."/>
            <person name="Cannon C."/>
            <person name="Castanera R."/>
            <person name="Culley D."/>
            <person name="Daum C."/>
            <person name="Ezra D."/>
            <person name="Gonzalez J."/>
            <person name="Henrissat B."/>
            <person name="Kuo A."/>
            <person name="Liang C."/>
            <person name="Lipzen A."/>
            <person name="Lutzoni F."/>
            <person name="Magnuson J."/>
            <person name="Mondo S."/>
            <person name="Nolan M."/>
            <person name="Ohm R."/>
            <person name="Pangilinan J."/>
            <person name="Park H.-J."/>
            <person name="Ramirez L."/>
            <person name="Alfaro M."/>
            <person name="Sun H."/>
            <person name="Tritt A."/>
            <person name="Yoshinaga Y."/>
            <person name="Zwiers L.-H."/>
            <person name="Turgeon B."/>
            <person name="Goodwin S."/>
            <person name="Spatafora J."/>
            <person name="Crous P."/>
            <person name="Grigoriev I."/>
        </authorList>
    </citation>
    <scope>NUCLEOTIDE SEQUENCE</scope>
    <source>
        <strain evidence="3">CBS 110217</strain>
    </source>
</reference>
<feature type="non-terminal residue" evidence="3">
    <location>
        <position position="306"/>
    </location>
</feature>
<dbReference type="OrthoDB" id="19653at2759"/>
<proteinExistence type="predicted"/>
<gene>
    <name evidence="3" type="ORF">EK21DRAFT_18641</name>
</gene>
<evidence type="ECO:0000313" key="3">
    <source>
        <dbReference type="EMBL" id="KAF2024982.1"/>
    </source>
</evidence>
<evidence type="ECO:0000313" key="4">
    <source>
        <dbReference type="Proteomes" id="UP000799777"/>
    </source>
</evidence>
<keyword evidence="1" id="KW-0378">Hydrolase</keyword>
<dbReference type="InterPro" id="IPR029058">
    <property type="entry name" value="AB_hydrolase_fold"/>
</dbReference>
<dbReference type="AlphaFoldDB" id="A0A9P4H0U1"/>
<name>A0A9P4H0U1_9PLEO</name>
<evidence type="ECO:0000256" key="1">
    <source>
        <dbReference type="ARBA" id="ARBA00022801"/>
    </source>
</evidence>
<dbReference type="GO" id="GO:0016787">
    <property type="term" value="F:hydrolase activity"/>
    <property type="evidence" value="ECO:0007669"/>
    <property type="project" value="UniProtKB-KW"/>
</dbReference>
<comment type="caution">
    <text evidence="3">The sequence shown here is derived from an EMBL/GenBank/DDBJ whole genome shotgun (WGS) entry which is preliminary data.</text>
</comment>
<dbReference type="PANTHER" id="PTHR48081:SF3">
    <property type="entry name" value="ALPHA_BETA HYDROLASE FOLD-3 DOMAIN-CONTAINING PROTEIN"/>
    <property type="match status" value="1"/>
</dbReference>
<dbReference type="SUPFAM" id="SSF53474">
    <property type="entry name" value="alpha/beta-Hydrolases"/>
    <property type="match status" value="1"/>
</dbReference>
<protein>
    <submittedName>
        <fullName evidence="3">Alpha beta-hydrolase</fullName>
    </submittedName>
</protein>
<dbReference type="PANTHER" id="PTHR48081">
    <property type="entry name" value="AB HYDROLASE SUPERFAMILY PROTEIN C4A8.06C"/>
    <property type="match status" value="1"/>
</dbReference>
<dbReference type="InterPro" id="IPR050300">
    <property type="entry name" value="GDXG_lipolytic_enzyme"/>
</dbReference>
<dbReference type="Proteomes" id="UP000799777">
    <property type="component" value="Unassembled WGS sequence"/>
</dbReference>
<feature type="non-terminal residue" evidence="3">
    <location>
        <position position="1"/>
    </location>
</feature>
<evidence type="ECO:0000259" key="2">
    <source>
        <dbReference type="Pfam" id="PF07859"/>
    </source>
</evidence>
<organism evidence="3 4">
    <name type="scientific">Setomelanomma holmii</name>
    <dbReference type="NCBI Taxonomy" id="210430"/>
    <lineage>
        <taxon>Eukaryota</taxon>
        <taxon>Fungi</taxon>
        <taxon>Dikarya</taxon>
        <taxon>Ascomycota</taxon>
        <taxon>Pezizomycotina</taxon>
        <taxon>Dothideomycetes</taxon>
        <taxon>Pleosporomycetidae</taxon>
        <taxon>Pleosporales</taxon>
        <taxon>Pleosporineae</taxon>
        <taxon>Phaeosphaeriaceae</taxon>
        <taxon>Setomelanomma</taxon>
    </lineage>
</organism>
<dbReference type="EMBL" id="ML978278">
    <property type="protein sequence ID" value="KAF2024982.1"/>
    <property type="molecule type" value="Genomic_DNA"/>
</dbReference>
<dbReference type="InterPro" id="IPR013094">
    <property type="entry name" value="AB_hydrolase_3"/>
</dbReference>
<dbReference type="Pfam" id="PF07859">
    <property type="entry name" value="Abhydrolase_3"/>
    <property type="match status" value="1"/>
</dbReference>